<feature type="transmembrane region" description="Helical" evidence="8">
    <location>
        <begin position="131"/>
        <end position="153"/>
    </location>
</feature>
<dbReference type="PANTHER" id="PTHR30472:SF41">
    <property type="entry name" value="TRANSPORT SYSTEM PERMEASE PROTEIN"/>
    <property type="match status" value="1"/>
</dbReference>
<evidence type="ECO:0000256" key="7">
    <source>
        <dbReference type="ARBA" id="ARBA00023136"/>
    </source>
</evidence>
<protein>
    <submittedName>
        <fullName evidence="9">Vitamin B12 import system permease protein BtuC</fullName>
    </submittedName>
</protein>
<evidence type="ECO:0000256" key="3">
    <source>
        <dbReference type="ARBA" id="ARBA00022448"/>
    </source>
</evidence>
<sequence>MRSRLSIAYDESGRAARCRVVTALLAVALIVLVGANLCIGSVLVPADHIPGILSGGAANSMESKVIWEIRLPRVLSAVLLGGALSLSGFLLQTFFNNPIADPFILGVSSGAKFIVALTMIVLLGANQAMSSPAMVAAAFLGSLITIGFVLLIARRISSMAMLIVAGVMVGYICSAATNFLIAFADDQSIVNLHNWSLGSFSGSSWDDIAVIAVVVITVSACVFAISKPLSAFQLGEAYAKSVGVNVARFRVVLVLLASMLSACVTAFAGPVSFVGIAVPHLVKSALKSSKPIRVIPACFLGGAIFCAGCDLIARTLFSPVELSISAVTAIFGAPVVIALMLKKRVR</sequence>
<keyword evidence="5 8" id="KW-0812">Transmembrane</keyword>
<dbReference type="RefSeq" id="WP_253276053.1">
    <property type="nucleotide sequence ID" value="NZ_CYYP01000008.1"/>
</dbReference>
<feature type="transmembrane region" description="Helical" evidence="8">
    <location>
        <begin position="71"/>
        <end position="91"/>
    </location>
</feature>
<keyword evidence="3" id="KW-0813">Transport</keyword>
<evidence type="ECO:0000256" key="2">
    <source>
        <dbReference type="ARBA" id="ARBA00007935"/>
    </source>
</evidence>
<feature type="transmembrane region" description="Helical" evidence="8">
    <location>
        <begin position="204"/>
        <end position="225"/>
    </location>
</feature>
<dbReference type="AlphaFoldDB" id="A0A174CQF9"/>
<feature type="transmembrane region" description="Helical" evidence="8">
    <location>
        <begin position="322"/>
        <end position="341"/>
    </location>
</feature>
<dbReference type="GO" id="GO:0022857">
    <property type="term" value="F:transmembrane transporter activity"/>
    <property type="evidence" value="ECO:0007669"/>
    <property type="project" value="InterPro"/>
</dbReference>
<accession>A0A174CQF9</accession>
<feature type="transmembrane region" description="Helical" evidence="8">
    <location>
        <begin position="160"/>
        <end position="184"/>
    </location>
</feature>
<name>A0A174CQF9_9ACTN</name>
<dbReference type="Proteomes" id="UP000095468">
    <property type="component" value="Unassembled WGS sequence"/>
</dbReference>
<evidence type="ECO:0000313" key="9">
    <source>
        <dbReference type="EMBL" id="CUO13935.1"/>
    </source>
</evidence>
<comment type="similarity">
    <text evidence="2">Belongs to the binding-protein-dependent transport system permease family. FecCD subfamily.</text>
</comment>
<dbReference type="InterPro" id="IPR000522">
    <property type="entry name" value="ABC_transptr_permease_BtuC"/>
</dbReference>
<feature type="transmembrane region" description="Helical" evidence="8">
    <location>
        <begin position="103"/>
        <end position="125"/>
    </location>
</feature>
<dbReference type="GO" id="GO:0005886">
    <property type="term" value="C:plasma membrane"/>
    <property type="evidence" value="ECO:0007669"/>
    <property type="project" value="UniProtKB-SubCell"/>
</dbReference>
<feature type="transmembrane region" description="Helical" evidence="8">
    <location>
        <begin position="20"/>
        <end position="44"/>
    </location>
</feature>
<dbReference type="EMBL" id="CYYP01000008">
    <property type="protein sequence ID" value="CUO13935.1"/>
    <property type="molecule type" value="Genomic_DNA"/>
</dbReference>
<evidence type="ECO:0000256" key="6">
    <source>
        <dbReference type="ARBA" id="ARBA00022989"/>
    </source>
</evidence>
<evidence type="ECO:0000256" key="8">
    <source>
        <dbReference type="SAM" id="Phobius"/>
    </source>
</evidence>
<proteinExistence type="inferred from homology"/>
<dbReference type="SUPFAM" id="SSF81345">
    <property type="entry name" value="ABC transporter involved in vitamin B12 uptake, BtuC"/>
    <property type="match status" value="1"/>
</dbReference>
<reference evidence="9 10" key="1">
    <citation type="submission" date="2015-09" db="EMBL/GenBank/DDBJ databases">
        <authorList>
            <consortium name="Pathogen Informatics"/>
        </authorList>
    </citation>
    <scope>NUCLEOTIDE SEQUENCE [LARGE SCALE GENOMIC DNA]</scope>
    <source>
        <strain evidence="9 10">2789STDY5608823</strain>
    </source>
</reference>
<dbReference type="CDD" id="cd06550">
    <property type="entry name" value="TM_ABC_iron-siderophores_like"/>
    <property type="match status" value="1"/>
</dbReference>
<gene>
    <name evidence="9" type="primary">btuC</name>
    <name evidence="9" type="ORF">ERS852381_01119</name>
</gene>
<keyword evidence="4" id="KW-1003">Cell membrane</keyword>
<evidence type="ECO:0000256" key="5">
    <source>
        <dbReference type="ARBA" id="ARBA00022692"/>
    </source>
</evidence>
<dbReference type="Pfam" id="PF01032">
    <property type="entry name" value="FecCD"/>
    <property type="match status" value="1"/>
</dbReference>
<dbReference type="GO" id="GO:0033214">
    <property type="term" value="P:siderophore-iron import into cell"/>
    <property type="evidence" value="ECO:0007669"/>
    <property type="project" value="TreeGrafter"/>
</dbReference>
<evidence type="ECO:0000256" key="4">
    <source>
        <dbReference type="ARBA" id="ARBA00022475"/>
    </source>
</evidence>
<dbReference type="Gene3D" id="1.10.3470.10">
    <property type="entry name" value="ABC transporter involved in vitamin B12 uptake, BtuC"/>
    <property type="match status" value="1"/>
</dbReference>
<keyword evidence="7 8" id="KW-0472">Membrane</keyword>
<comment type="subcellular location">
    <subcellularLocation>
        <location evidence="1">Cell membrane</location>
        <topology evidence="1">Multi-pass membrane protein</topology>
    </subcellularLocation>
</comment>
<evidence type="ECO:0000256" key="1">
    <source>
        <dbReference type="ARBA" id="ARBA00004651"/>
    </source>
</evidence>
<dbReference type="PANTHER" id="PTHR30472">
    <property type="entry name" value="FERRIC ENTEROBACTIN TRANSPORT SYSTEM PERMEASE PROTEIN"/>
    <property type="match status" value="1"/>
</dbReference>
<dbReference type="InterPro" id="IPR037294">
    <property type="entry name" value="ABC_BtuC-like"/>
</dbReference>
<organism evidence="9 10">
    <name type="scientific">Collinsella aerofaciens</name>
    <dbReference type="NCBI Taxonomy" id="74426"/>
    <lineage>
        <taxon>Bacteria</taxon>
        <taxon>Bacillati</taxon>
        <taxon>Actinomycetota</taxon>
        <taxon>Coriobacteriia</taxon>
        <taxon>Coriobacteriales</taxon>
        <taxon>Coriobacteriaceae</taxon>
        <taxon>Collinsella</taxon>
    </lineage>
</organism>
<evidence type="ECO:0000313" key="10">
    <source>
        <dbReference type="Proteomes" id="UP000095468"/>
    </source>
</evidence>
<keyword evidence="6 8" id="KW-1133">Transmembrane helix</keyword>